<organism evidence="1 2">
    <name type="scientific">Gymnopilus junonius</name>
    <name type="common">Spectacular rustgill mushroom</name>
    <name type="synonym">Gymnopilus spectabilis subsp. junonius</name>
    <dbReference type="NCBI Taxonomy" id="109634"/>
    <lineage>
        <taxon>Eukaryota</taxon>
        <taxon>Fungi</taxon>
        <taxon>Dikarya</taxon>
        <taxon>Basidiomycota</taxon>
        <taxon>Agaricomycotina</taxon>
        <taxon>Agaricomycetes</taxon>
        <taxon>Agaricomycetidae</taxon>
        <taxon>Agaricales</taxon>
        <taxon>Agaricineae</taxon>
        <taxon>Hymenogastraceae</taxon>
        <taxon>Gymnopilus</taxon>
    </lineage>
</organism>
<dbReference type="SUPFAM" id="SSF53067">
    <property type="entry name" value="Actin-like ATPase domain"/>
    <property type="match status" value="1"/>
</dbReference>
<dbReference type="InterPro" id="IPR043129">
    <property type="entry name" value="ATPase_NBD"/>
</dbReference>
<evidence type="ECO:0000313" key="2">
    <source>
        <dbReference type="Proteomes" id="UP000724874"/>
    </source>
</evidence>
<dbReference type="Gene3D" id="3.30.420.40">
    <property type="match status" value="1"/>
</dbReference>
<sequence>MMSFLDTTVPDSSRLTTAIDFGTTFTGVAYGHPHLTNGQVKLVMEWPRFSDTFRKVPTCLLYNEKGELLSWGLEAKHAVLLPGTSRIELFKLFLEPHSFRTYRKENLLFKLSPTFSLAYGDMPRRELMKMLMEAHPSHYDPISQSNFTRSRN</sequence>
<dbReference type="PANTHER" id="PTHR14187">
    <property type="entry name" value="ALPHA KINASE/ELONGATION FACTOR 2 KINASE"/>
    <property type="match status" value="1"/>
</dbReference>
<dbReference type="Proteomes" id="UP000724874">
    <property type="component" value="Unassembled WGS sequence"/>
</dbReference>
<reference evidence="1" key="1">
    <citation type="submission" date="2020-11" db="EMBL/GenBank/DDBJ databases">
        <authorList>
            <consortium name="DOE Joint Genome Institute"/>
            <person name="Ahrendt S."/>
            <person name="Riley R."/>
            <person name="Andreopoulos W."/>
            <person name="LaButti K."/>
            <person name="Pangilinan J."/>
            <person name="Ruiz-duenas F.J."/>
            <person name="Barrasa J.M."/>
            <person name="Sanchez-Garcia M."/>
            <person name="Camarero S."/>
            <person name="Miyauchi S."/>
            <person name="Serrano A."/>
            <person name="Linde D."/>
            <person name="Babiker R."/>
            <person name="Drula E."/>
            <person name="Ayuso-Fernandez I."/>
            <person name="Pacheco R."/>
            <person name="Padilla G."/>
            <person name="Ferreira P."/>
            <person name="Barriuso J."/>
            <person name="Kellner H."/>
            <person name="Castanera R."/>
            <person name="Alfaro M."/>
            <person name="Ramirez L."/>
            <person name="Pisabarro A.G."/>
            <person name="Kuo A."/>
            <person name="Tritt A."/>
            <person name="Lipzen A."/>
            <person name="He G."/>
            <person name="Yan M."/>
            <person name="Ng V."/>
            <person name="Cullen D."/>
            <person name="Martin F."/>
            <person name="Rosso M.-N."/>
            <person name="Henrissat B."/>
            <person name="Hibbett D."/>
            <person name="Martinez A.T."/>
            <person name="Grigoriev I.V."/>
        </authorList>
    </citation>
    <scope>NUCLEOTIDE SEQUENCE</scope>
    <source>
        <strain evidence="1">AH 44721</strain>
    </source>
</reference>
<name>A0A9P5NET9_GYMJU</name>
<evidence type="ECO:0000313" key="1">
    <source>
        <dbReference type="EMBL" id="KAF8879307.1"/>
    </source>
</evidence>
<keyword evidence="2" id="KW-1185">Reference proteome</keyword>
<comment type="caution">
    <text evidence="1">The sequence shown here is derived from an EMBL/GenBank/DDBJ whole genome shotgun (WGS) entry which is preliminary data.</text>
</comment>
<protein>
    <submittedName>
        <fullName evidence="1">Uncharacterized protein</fullName>
    </submittedName>
</protein>
<gene>
    <name evidence="1" type="ORF">CPB84DRAFT_312882</name>
</gene>
<accession>A0A9P5NET9</accession>
<dbReference type="EMBL" id="JADNYJ010000150">
    <property type="protein sequence ID" value="KAF8879307.1"/>
    <property type="molecule type" value="Genomic_DNA"/>
</dbReference>
<proteinExistence type="predicted"/>
<dbReference type="OrthoDB" id="2963168at2759"/>
<dbReference type="PANTHER" id="PTHR14187:SF5">
    <property type="entry name" value="HEAT SHOCK 70 KDA PROTEIN 12A"/>
    <property type="match status" value="1"/>
</dbReference>
<dbReference type="AlphaFoldDB" id="A0A9P5NET9"/>